<dbReference type="PROSITE" id="PS50023">
    <property type="entry name" value="LIM_DOMAIN_2"/>
    <property type="match status" value="2"/>
</dbReference>
<dbReference type="GO" id="GO:0046872">
    <property type="term" value="F:metal ion binding"/>
    <property type="evidence" value="ECO:0007669"/>
    <property type="project" value="UniProtKB-KW"/>
</dbReference>
<dbReference type="SUPFAM" id="SSF57716">
    <property type="entry name" value="Glucocorticoid receptor-like (DNA-binding domain)"/>
    <property type="match status" value="1"/>
</dbReference>
<gene>
    <name evidence="6" type="ORF">P879_07640</name>
</gene>
<evidence type="ECO:0000256" key="1">
    <source>
        <dbReference type="ARBA" id="ARBA00022723"/>
    </source>
</evidence>
<evidence type="ECO:0000256" key="2">
    <source>
        <dbReference type="ARBA" id="ARBA00022833"/>
    </source>
</evidence>
<dbReference type="InterPro" id="IPR051618">
    <property type="entry name" value="Actin-binding_LIM"/>
</dbReference>
<evidence type="ECO:0000313" key="6">
    <source>
        <dbReference type="EMBL" id="KAF8568965.1"/>
    </source>
</evidence>
<evidence type="ECO:0000259" key="5">
    <source>
        <dbReference type="PROSITE" id="PS50023"/>
    </source>
</evidence>
<dbReference type="Proteomes" id="UP000699462">
    <property type="component" value="Unassembled WGS sequence"/>
</dbReference>
<keyword evidence="3 4" id="KW-0440">LIM domain</keyword>
<feature type="domain" description="LIM zinc-binding" evidence="5">
    <location>
        <begin position="64"/>
        <end position="124"/>
    </location>
</feature>
<keyword evidence="7" id="KW-1185">Reference proteome</keyword>
<reference evidence="6 7" key="1">
    <citation type="submission" date="2019-07" db="EMBL/GenBank/DDBJ databases">
        <title>Annotation for the trematode Paragonimus westermani.</title>
        <authorList>
            <person name="Choi Y.-J."/>
        </authorList>
    </citation>
    <scope>NUCLEOTIDE SEQUENCE [LARGE SCALE GENOMIC DNA]</scope>
    <source>
        <strain evidence="6">180907_Pwestermani</strain>
    </source>
</reference>
<dbReference type="Pfam" id="PF00412">
    <property type="entry name" value="LIM"/>
    <property type="match status" value="2"/>
</dbReference>
<feature type="domain" description="LIM zinc-binding" evidence="5">
    <location>
        <begin position="5"/>
        <end position="63"/>
    </location>
</feature>
<dbReference type="SMART" id="SM00132">
    <property type="entry name" value="LIM"/>
    <property type="match status" value="2"/>
</dbReference>
<dbReference type="Gene3D" id="2.10.110.10">
    <property type="entry name" value="Cysteine Rich Protein"/>
    <property type="match status" value="2"/>
</dbReference>
<dbReference type="GO" id="GO:0051015">
    <property type="term" value="F:actin filament binding"/>
    <property type="evidence" value="ECO:0007669"/>
    <property type="project" value="TreeGrafter"/>
</dbReference>
<dbReference type="PROSITE" id="PS00478">
    <property type="entry name" value="LIM_DOMAIN_1"/>
    <property type="match status" value="2"/>
</dbReference>
<organism evidence="6 7">
    <name type="scientific">Paragonimus westermani</name>
    <dbReference type="NCBI Taxonomy" id="34504"/>
    <lineage>
        <taxon>Eukaryota</taxon>
        <taxon>Metazoa</taxon>
        <taxon>Spiralia</taxon>
        <taxon>Lophotrochozoa</taxon>
        <taxon>Platyhelminthes</taxon>
        <taxon>Trematoda</taxon>
        <taxon>Digenea</taxon>
        <taxon>Plagiorchiida</taxon>
        <taxon>Troglotremata</taxon>
        <taxon>Troglotrematidae</taxon>
        <taxon>Paragonimus</taxon>
    </lineage>
</organism>
<dbReference type="PANTHER" id="PTHR24213:SF17">
    <property type="entry name" value="DEMATIN"/>
    <property type="match status" value="1"/>
</dbReference>
<evidence type="ECO:0000256" key="3">
    <source>
        <dbReference type="ARBA" id="ARBA00023038"/>
    </source>
</evidence>
<dbReference type="InterPro" id="IPR001781">
    <property type="entry name" value="Znf_LIM"/>
</dbReference>
<sequence>MVMIVHCKKCGEVCKGDVLKTKDTFYHYGCFTCEECSCFLAMDGYYEKNGSFYCRKDFRKLNSKKCEACKDPIHGDMVSVLDKFFHHRCFHCSACKSDFTPGIRVIYYGDNYYCAVCFTKIYTKRDTRKLIAVTEEVATEARESKGLFIFISAYRRVAIIIATRLFISSVDLTTTSFHIFSKYTTPRYDVECDVH</sequence>
<dbReference type="OrthoDB" id="1746725at2759"/>
<dbReference type="PANTHER" id="PTHR24213">
    <property type="entry name" value="ACTIN-BINDING LIM PROTEIN"/>
    <property type="match status" value="1"/>
</dbReference>
<dbReference type="GO" id="GO:0030032">
    <property type="term" value="P:lamellipodium assembly"/>
    <property type="evidence" value="ECO:0007669"/>
    <property type="project" value="TreeGrafter"/>
</dbReference>
<keyword evidence="1 4" id="KW-0479">Metal-binding</keyword>
<proteinExistence type="predicted"/>
<accession>A0A8T0DM09</accession>
<name>A0A8T0DM09_9TREM</name>
<evidence type="ECO:0000313" key="7">
    <source>
        <dbReference type="Proteomes" id="UP000699462"/>
    </source>
</evidence>
<dbReference type="GO" id="GO:0051017">
    <property type="term" value="P:actin filament bundle assembly"/>
    <property type="evidence" value="ECO:0007669"/>
    <property type="project" value="TreeGrafter"/>
</dbReference>
<comment type="caution">
    <text evidence="6">The sequence shown here is derived from an EMBL/GenBank/DDBJ whole genome shotgun (WGS) entry which is preliminary data.</text>
</comment>
<evidence type="ECO:0000256" key="4">
    <source>
        <dbReference type="PROSITE-ProRule" id="PRU00125"/>
    </source>
</evidence>
<keyword evidence="2 4" id="KW-0862">Zinc</keyword>
<protein>
    <recommendedName>
        <fullName evidence="5">LIM zinc-binding domain-containing protein</fullName>
    </recommendedName>
</protein>
<dbReference type="GO" id="GO:0015629">
    <property type="term" value="C:actin cytoskeleton"/>
    <property type="evidence" value="ECO:0007669"/>
    <property type="project" value="TreeGrafter"/>
</dbReference>
<dbReference type="GO" id="GO:0005886">
    <property type="term" value="C:plasma membrane"/>
    <property type="evidence" value="ECO:0007669"/>
    <property type="project" value="TreeGrafter"/>
</dbReference>
<dbReference type="EMBL" id="JTDF01002294">
    <property type="protein sequence ID" value="KAF8568965.1"/>
    <property type="molecule type" value="Genomic_DNA"/>
</dbReference>
<dbReference type="AlphaFoldDB" id="A0A8T0DM09"/>